<dbReference type="Gene3D" id="1.10.510.10">
    <property type="entry name" value="Transferase(Phosphotransferase) domain 1"/>
    <property type="match status" value="1"/>
</dbReference>
<dbReference type="InterPro" id="IPR000719">
    <property type="entry name" value="Prot_kinase_dom"/>
</dbReference>
<keyword evidence="3" id="KW-1185">Reference proteome</keyword>
<dbReference type="Proteomes" id="UP000241890">
    <property type="component" value="Unassembled WGS sequence"/>
</dbReference>
<dbReference type="AlphaFoldDB" id="A0A2R5H254"/>
<feature type="domain" description="Protein kinase" evidence="1">
    <location>
        <begin position="1"/>
        <end position="99"/>
    </location>
</feature>
<feature type="non-terminal residue" evidence="2">
    <location>
        <position position="1"/>
    </location>
</feature>
<dbReference type="InParanoid" id="A0A2R5H254"/>
<keyword evidence="2" id="KW-0418">Kinase</keyword>
<dbReference type="InterPro" id="IPR052396">
    <property type="entry name" value="Meiotic_Drive_Suppr_Kinase"/>
</dbReference>
<reference evidence="2 3" key="1">
    <citation type="submission" date="2017-12" db="EMBL/GenBank/DDBJ databases">
        <title>Sequencing, de novo assembly and annotation of complete genome of a new Thraustochytrid species, strain FCC1311.</title>
        <authorList>
            <person name="Sedici K."/>
            <person name="Godart F."/>
            <person name="Aiese Cigliano R."/>
            <person name="Sanseverino W."/>
            <person name="Barakat M."/>
            <person name="Ortet P."/>
            <person name="Marechal E."/>
            <person name="Cagnac O."/>
            <person name="Amato A."/>
        </authorList>
    </citation>
    <scope>NUCLEOTIDE SEQUENCE [LARGE SCALE GENOMIC DNA]</scope>
</reference>
<dbReference type="OrthoDB" id="10020333at2759"/>
<dbReference type="PANTHER" id="PTHR37171:SF1">
    <property type="entry name" value="SERINE_THREONINE-PROTEIN KINASE YRZF-RELATED"/>
    <property type="match status" value="1"/>
</dbReference>
<comment type="caution">
    <text evidence="2">The sequence shown here is derived from an EMBL/GenBank/DDBJ whole genome shotgun (WGS) entry which is preliminary data.</text>
</comment>
<name>A0A2R5H254_9STRA</name>
<gene>
    <name evidence="2" type="ORF">FCC1311_111442</name>
</gene>
<dbReference type="SUPFAM" id="SSF56112">
    <property type="entry name" value="Protein kinase-like (PK-like)"/>
    <property type="match status" value="1"/>
</dbReference>
<dbReference type="PROSITE" id="PS50011">
    <property type="entry name" value="PROTEIN_KINASE_DOM"/>
    <property type="match status" value="1"/>
</dbReference>
<proteinExistence type="predicted"/>
<dbReference type="InterPro" id="IPR011009">
    <property type="entry name" value="Kinase-like_dom_sf"/>
</dbReference>
<evidence type="ECO:0000313" key="2">
    <source>
        <dbReference type="EMBL" id="GBG34921.1"/>
    </source>
</evidence>
<dbReference type="EMBL" id="BEYU01000231">
    <property type="protein sequence ID" value="GBG34921.1"/>
    <property type="molecule type" value="Genomic_DNA"/>
</dbReference>
<dbReference type="PANTHER" id="PTHR37171">
    <property type="entry name" value="SERINE/THREONINE-PROTEIN KINASE YRZF-RELATED"/>
    <property type="match status" value="1"/>
</dbReference>
<organism evidence="2 3">
    <name type="scientific">Hondaea fermentalgiana</name>
    <dbReference type="NCBI Taxonomy" id="2315210"/>
    <lineage>
        <taxon>Eukaryota</taxon>
        <taxon>Sar</taxon>
        <taxon>Stramenopiles</taxon>
        <taxon>Bigyra</taxon>
        <taxon>Labyrinthulomycetes</taxon>
        <taxon>Thraustochytrida</taxon>
        <taxon>Thraustochytriidae</taxon>
        <taxon>Hondaea</taxon>
    </lineage>
</organism>
<keyword evidence="2" id="KW-0808">Transferase</keyword>
<accession>A0A2R5H254</accession>
<sequence length="99" mass="11005">HIFNDLIVATTYAGESLHESLLTDDIRAKALAALTAVHEAGVAHRDVLLRNFVMDATGAVRIIDFAQAKTNASHRDFQKDRDAFRSVFSISDSRGRHRD</sequence>
<protein>
    <submittedName>
        <fullName evidence="2">Protein kinase, putative</fullName>
    </submittedName>
</protein>
<evidence type="ECO:0000259" key="1">
    <source>
        <dbReference type="PROSITE" id="PS50011"/>
    </source>
</evidence>
<dbReference type="GO" id="GO:0004672">
    <property type="term" value="F:protein kinase activity"/>
    <property type="evidence" value="ECO:0007669"/>
    <property type="project" value="InterPro"/>
</dbReference>
<evidence type="ECO:0000313" key="3">
    <source>
        <dbReference type="Proteomes" id="UP000241890"/>
    </source>
</evidence>
<dbReference type="GO" id="GO:0005524">
    <property type="term" value="F:ATP binding"/>
    <property type="evidence" value="ECO:0007669"/>
    <property type="project" value="InterPro"/>
</dbReference>